<organism evidence="1 2">
    <name type="scientific">candidate division MSBL1 archaeon SCGC-AAA259O05</name>
    <dbReference type="NCBI Taxonomy" id="1698271"/>
    <lineage>
        <taxon>Archaea</taxon>
        <taxon>Methanobacteriati</taxon>
        <taxon>Methanobacteriota</taxon>
        <taxon>candidate division MSBL1</taxon>
    </lineage>
</organism>
<dbReference type="Gene3D" id="3.40.1380.20">
    <property type="entry name" value="Pyruvate kinase, C-terminal domain"/>
    <property type="match status" value="1"/>
</dbReference>
<sequence>MKYFETSGKENVDETLKLAKKKGKNLGIGHVTVASTSGFTAEKALDVFKDTDTTLTIVGIDPADFNQNVRETLEEEGHNVRFSQEVSYKYPELVKSAYRRFCEGVKVAVEIPMIAADENLIPTDEEVVSVGKWDTAAVIKPAKSDSFSNLEIKELICKPR</sequence>
<dbReference type="AlphaFoldDB" id="A0A133UY06"/>
<accession>A0A133UY06</accession>
<comment type="caution">
    <text evidence="1">The sequence shown here is derived from an EMBL/GenBank/DDBJ whole genome shotgun (WGS) entry which is preliminary data.</text>
</comment>
<gene>
    <name evidence="1" type="ORF">AKJ41_05980</name>
</gene>
<proteinExistence type="predicted"/>
<name>A0A133UY06_9EURY</name>
<dbReference type="SUPFAM" id="SSF52935">
    <property type="entry name" value="PK C-terminal domain-like"/>
    <property type="match status" value="1"/>
</dbReference>
<dbReference type="EMBL" id="LHXV01000114">
    <property type="protein sequence ID" value="KXA99086.1"/>
    <property type="molecule type" value="Genomic_DNA"/>
</dbReference>
<dbReference type="PATRIC" id="fig|1698271.3.peg.224"/>
<protein>
    <submittedName>
        <fullName evidence="1">Uncharacterized protein</fullName>
    </submittedName>
</protein>
<evidence type="ECO:0000313" key="2">
    <source>
        <dbReference type="Proteomes" id="UP000070344"/>
    </source>
</evidence>
<dbReference type="Proteomes" id="UP000070344">
    <property type="component" value="Unassembled WGS sequence"/>
</dbReference>
<keyword evidence="2" id="KW-1185">Reference proteome</keyword>
<evidence type="ECO:0000313" key="1">
    <source>
        <dbReference type="EMBL" id="KXA99086.1"/>
    </source>
</evidence>
<reference evidence="1 2" key="1">
    <citation type="journal article" date="2016" name="Sci. Rep.">
        <title>Metabolic traits of an uncultured archaeal lineage -MSBL1- from brine pools of the Red Sea.</title>
        <authorList>
            <person name="Mwirichia R."/>
            <person name="Alam I."/>
            <person name="Rashid M."/>
            <person name="Vinu M."/>
            <person name="Ba-Alawi W."/>
            <person name="Anthony Kamau A."/>
            <person name="Kamanda Ngugi D."/>
            <person name="Goker M."/>
            <person name="Klenk H.P."/>
            <person name="Bajic V."/>
            <person name="Stingl U."/>
        </authorList>
    </citation>
    <scope>NUCLEOTIDE SEQUENCE [LARGE SCALE GENOMIC DNA]</scope>
    <source>
        <strain evidence="1">SCGC-AAA259O05</strain>
    </source>
</reference>
<dbReference type="InterPro" id="IPR036918">
    <property type="entry name" value="Pyrv_Knase_C_sf"/>
</dbReference>